<keyword evidence="3" id="KW-1185">Reference proteome</keyword>
<gene>
    <name evidence="2" type="ORF">CSOL1703_00003200</name>
</gene>
<feature type="region of interest" description="Disordered" evidence="1">
    <location>
        <begin position="1"/>
        <end position="21"/>
    </location>
</feature>
<sequence length="70" mass="7460">MSGAGADASTPVRRRRLRKGTHSCTESINSCGYTFRAGDLLLGGCCVAPYGENRNNANVPNRSSEEATVR</sequence>
<reference evidence="2" key="1">
    <citation type="submission" date="2021-10" db="EMBL/GenBank/DDBJ databases">
        <authorList>
            <person name="Piombo E."/>
        </authorList>
    </citation>
    <scope>NUCLEOTIDE SEQUENCE</scope>
</reference>
<dbReference type="Proteomes" id="UP000775872">
    <property type="component" value="Unassembled WGS sequence"/>
</dbReference>
<feature type="compositionally biased region" description="Basic residues" evidence="1">
    <location>
        <begin position="12"/>
        <end position="21"/>
    </location>
</feature>
<organism evidence="2 3">
    <name type="scientific">Clonostachys solani</name>
    <dbReference type="NCBI Taxonomy" id="160281"/>
    <lineage>
        <taxon>Eukaryota</taxon>
        <taxon>Fungi</taxon>
        <taxon>Dikarya</taxon>
        <taxon>Ascomycota</taxon>
        <taxon>Pezizomycotina</taxon>
        <taxon>Sordariomycetes</taxon>
        <taxon>Hypocreomycetidae</taxon>
        <taxon>Hypocreales</taxon>
        <taxon>Bionectriaceae</taxon>
        <taxon>Clonostachys</taxon>
    </lineage>
</organism>
<evidence type="ECO:0000256" key="1">
    <source>
        <dbReference type="SAM" id="MobiDB-lite"/>
    </source>
</evidence>
<evidence type="ECO:0000313" key="2">
    <source>
        <dbReference type="EMBL" id="CAH0038077.1"/>
    </source>
</evidence>
<dbReference type="EMBL" id="CABFOC020000002">
    <property type="protein sequence ID" value="CAH0038077.1"/>
    <property type="molecule type" value="Genomic_DNA"/>
</dbReference>
<accession>A0A9N9VZH5</accession>
<dbReference type="AlphaFoldDB" id="A0A9N9VZH5"/>
<comment type="caution">
    <text evidence="2">The sequence shown here is derived from an EMBL/GenBank/DDBJ whole genome shotgun (WGS) entry which is preliminary data.</text>
</comment>
<protein>
    <submittedName>
        <fullName evidence="2">Uncharacterized protein</fullName>
    </submittedName>
</protein>
<proteinExistence type="predicted"/>
<name>A0A9N9VZH5_9HYPO</name>
<evidence type="ECO:0000313" key="3">
    <source>
        <dbReference type="Proteomes" id="UP000775872"/>
    </source>
</evidence>